<protein>
    <recommendedName>
        <fullName evidence="10">Ethanolaminephosphotransferase</fullName>
    </recommendedName>
</protein>
<evidence type="ECO:0000256" key="2">
    <source>
        <dbReference type="ARBA" id="ARBA00010441"/>
    </source>
</evidence>
<dbReference type="AlphaFoldDB" id="A0A9C7Q058"/>
<evidence type="ECO:0000256" key="3">
    <source>
        <dbReference type="ARBA" id="ARBA00022679"/>
    </source>
</evidence>
<evidence type="ECO:0000256" key="6">
    <source>
        <dbReference type="SAM" id="MobiDB-lite"/>
    </source>
</evidence>
<comment type="caution">
    <text evidence="8">The sequence shown here is derived from an EMBL/GenBank/DDBJ whole genome shotgun (WGS) entry which is preliminary data.</text>
</comment>
<accession>A0A9C7Q058</accession>
<proteinExistence type="inferred from homology"/>
<dbReference type="InterPro" id="IPR048254">
    <property type="entry name" value="CDP_ALCOHOL_P_TRANSF_CS"/>
</dbReference>
<keyword evidence="9" id="KW-1185">Reference proteome</keyword>
<gene>
    <name evidence="8" type="ORF">GpartN1_g5441.t1</name>
</gene>
<evidence type="ECO:0000256" key="4">
    <source>
        <dbReference type="ARBA" id="ARBA00023136"/>
    </source>
</evidence>
<dbReference type="PANTHER" id="PTHR10414:SF37">
    <property type="entry name" value="BB IN A BOXCAR, ISOFORM C"/>
    <property type="match status" value="1"/>
</dbReference>
<feature type="transmembrane region" description="Helical" evidence="7">
    <location>
        <begin position="288"/>
        <end position="308"/>
    </location>
</feature>
<keyword evidence="7" id="KW-1133">Transmembrane helix</keyword>
<dbReference type="InterPro" id="IPR014472">
    <property type="entry name" value="CHOPT"/>
</dbReference>
<evidence type="ECO:0008006" key="10">
    <source>
        <dbReference type="Google" id="ProtNLM"/>
    </source>
</evidence>
<feature type="transmembrane region" description="Helical" evidence="7">
    <location>
        <begin position="415"/>
        <end position="436"/>
    </location>
</feature>
<sequence>MVPPEEDSLPQRRRRVRPQNGPIRNENIIQNKFERAPGSQVPYSELKDLRKLAGETFFLTAVKNSFLLLTNLFLGSPQFTEEQLEALHRYKNFGEDHSLLYRYVLSHLYNMAVHLLPKRLAPNLITFIGLLFALFSHGVVMYYCPDFDCDAPRVVYLIASASLFIYMLLDNLDGRQARRTNSSSPLGHLFDHGCDALNVTISGLTFAAVIRLGRSLWAVFIIWVYGMLPFFFATLEEFFTGALVLRQFNGPNEGLILMQLFYLLTALKGSSFWKRKTSIFSFSFPIEWNKFLILLAVPLCVPTIIGNYREIWRDANRKGKNISQVKRRSILYSLPFVLFSICTFSWFIYSPVTLRSHLIMFMWTCGSVFFALVTRLIVAHLTDSEYKSVFFIEAPLVLGAMNSICGFLFETQIFSDVVVLFAAFLFCLLMNGIRVYQIVGEITNSLGIYCFSLKKPRVKEQ</sequence>
<evidence type="ECO:0000256" key="5">
    <source>
        <dbReference type="RuleBase" id="RU003750"/>
    </source>
</evidence>
<dbReference type="InterPro" id="IPR043130">
    <property type="entry name" value="CDP-OH_PTrfase_TM_dom"/>
</dbReference>
<evidence type="ECO:0000256" key="7">
    <source>
        <dbReference type="SAM" id="Phobius"/>
    </source>
</evidence>
<feature type="transmembrane region" description="Helical" evidence="7">
    <location>
        <begin position="360"/>
        <end position="378"/>
    </location>
</feature>
<keyword evidence="7" id="KW-0812">Transmembrane</keyword>
<dbReference type="PROSITE" id="PS00379">
    <property type="entry name" value="CDP_ALCOHOL_P_TRANSF"/>
    <property type="match status" value="1"/>
</dbReference>
<reference evidence="8" key="1">
    <citation type="journal article" date="2022" name="Proc. Natl. Acad. Sci. U.S.A.">
        <title>Life cycle and functional genomics of the unicellular red alga Galdieria for elucidating algal and plant evolution and industrial use.</title>
        <authorList>
            <person name="Hirooka S."/>
            <person name="Itabashi T."/>
            <person name="Ichinose T.M."/>
            <person name="Onuma R."/>
            <person name="Fujiwara T."/>
            <person name="Yamashita S."/>
            <person name="Jong L.W."/>
            <person name="Tomita R."/>
            <person name="Iwane A.H."/>
            <person name="Miyagishima S.Y."/>
        </authorList>
    </citation>
    <scope>NUCLEOTIDE SEQUENCE</scope>
    <source>
        <strain evidence="8">NBRC 102759</strain>
    </source>
</reference>
<feature type="transmembrane region" description="Helical" evidence="7">
    <location>
        <begin position="124"/>
        <end position="143"/>
    </location>
</feature>
<dbReference type="Proteomes" id="UP001061958">
    <property type="component" value="Unassembled WGS sequence"/>
</dbReference>
<name>A0A9C7Q058_9RHOD</name>
<feature type="transmembrane region" description="Helical" evidence="7">
    <location>
        <begin position="155"/>
        <end position="172"/>
    </location>
</feature>
<dbReference type="GO" id="GO:0008654">
    <property type="term" value="P:phospholipid biosynthetic process"/>
    <property type="evidence" value="ECO:0007669"/>
    <property type="project" value="InterPro"/>
</dbReference>
<dbReference type="EMBL" id="BQMJ01000046">
    <property type="protein sequence ID" value="GJQ13650.1"/>
    <property type="molecule type" value="Genomic_DNA"/>
</dbReference>
<dbReference type="GO" id="GO:0016020">
    <property type="term" value="C:membrane"/>
    <property type="evidence" value="ECO:0007669"/>
    <property type="project" value="UniProtKB-SubCell"/>
</dbReference>
<dbReference type="GO" id="GO:0016780">
    <property type="term" value="F:phosphotransferase activity, for other substituted phosphate groups"/>
    <property type="evidence" value="ECO:0007669"/>
    <property type="project" value="InterPro"/>
</dbReference>
<organism evidence="8 9">
    <name type="scientific">Galdieria partita</name>
    <dbReference type="NCBI Taxonomy" id="83374"/>
    <lineage>
        <taxon>Eukaryota</taxon>
        <taxon>Rhodophyta</taxon>
        <taxon>Bangiophyceae</taxon>
        <taxon>Galdieriales</taxon>
        <taxon>Galdieriaceae</taxon>
        <taxon>Galdieria</taxon>
    </lineage>
</organism>
<evidence type="ECO:0000256" key="1">
    <source>
        <dbReference type="ARBA" id="ARBA00004370"/>
    </source>
</evidence>
<comment type="similarity">
    <text evidence="2 5">Belongs to the CDP-alcohol phosphatidyltransferase class-I family.</text>
</comment>
<keyword evidence="3 5" id="KW-0808">Transferase</keyword>
<feature type="transmembrane region" description="Helical" evidence="7">
    <location>
        <begin position="329"/>
        <end position="348"/>
    </location>
</feature>
<evidence type="ECO:0000313" key="8">
    <source>
        <dbReference type="EMBL" id="GJQ13650.1"/>
    </source>
</evidence>
<feature type="region of interest" description="Disordered" evidence="6">
    <location>
        <begin position="1"/>
        <end position="23"/>
    </location>
</feature>
<dbReference type="InterPro" id="IPR000462">
    <property type="entry name" value="CDP-OH_P_trans"/>
</dbReference>
<dbReference type="OrthoDB" id="196717at2759"/>
<evidence type="ECO:0000313" key="9">
    <source>
        <dbReference type="Proteomes" id="UP001061958"/>
    </source>
</evidence>
<reference evidence="8" key="2">
    <citation type="submission" date="2022-01" db="EMBL/GenBank/DDBJ databases">
        <authorList>
            <person name="Hirooka S."/>
            <person name="Miyagishima S.Y."/>
        </authorList>
    </citation>
    <scope>NUCLEOTIDE SEQUENCE</scope>
    <source>
        <strain evidence="8">NBRC 102759</strain>
    </source>
</reference>
<comment type="subcellular location">
    <subcellularLocation>
        <location evidence="1">Membrane</location>
    </subcellularLocation>
</comment>
<feature type="transmembrane region" description="Helical" evidence="7">
    <location>
        <begin position="216"/>
        <end position="235"/>
    </location>
</feature>
<dbReference type="PANTHER" id="PTHR10414">
    <property type="entry name" value="ETHANOLAMINEPHOSPHOTRANSFERASE"/>
    <property type="match status" value="1"/>
</dbReference>
<dbReference type="Gene3D" id="1.20.120.1760">
    <property type="match status" value="1"/>
</dbReference>
<keyword evidence="4 7" id="KW-0472">Membrane</keyword>
<feature type="transmembrane region" description="Helical" evidence="7">
    <location>
        <begin position="390"/>
        <end position="409"/>
    </location>
</feature>
<dbReference type="Pfam" id="PF01066">
    <property type="entry name" value="CDP-OH_P_transf"/>
    <property type="match status" value="1"/>
</dbReference>